<sequence>MSNKSIIAKVSQPYAEALLESNKNTGSVNEDTSMFLETLSSSKELKSSLSSPMVSNDSKKSILKDVFQEQLGAGFISFLMVLVDRNRIGVVETILEKYLELAYKVSAVTIANVTTAIPLSPEQHDSLTSKLKQMTSAEEVKLVITVEPELIGGFIIQVDSKVVDTSLKGQLKQIASYLESDSSKFYSLSF</sequence>
<dbReference type="Pfam" id="PF00213">
    <property type="entry name" value="OSCP"/>
    <property type="match status" value="1"/>
</dbReference>
<dbReference type="Gene3D" id="1.10.520.20">
    <property type="entry name" value="N-terminal domain of the delta subunit of the F1F0-ATP synthase"/>
    <property type="match status" value="1"/>
</dbReference>
<dbReference type="EMBL" id="KX284721">
    <property type="protein sequence ID" value="AOM66692.1"/>
    <property type="molecule type" value="Genomic_DNA"/>
</dbReference>
<dbReference type="GO" id="GO:0046933">
    <property type="term" value="F:proton-transporting ATP synthase activity, rotational mechanism"/>
    <property type="evidence" value="ECO:0007669"/>
    <property type="project" value="InterPro"/>
</dbReference>
<proteinExistence type="inferred from homology"/>
<organism evidence="8">
    <name type="scientific">Erythrotrichia carnea</name>
    <dbReference type="NCBI Taxonomy" id="35151"/>
    <lineage>
        <taxon>Eukaryota</taxon>
        <taxon>Rhodophyta</taxon>
        <taxon>Compsopogonophyceae</taxon>
        <taxon>Erythropeltidales</taxon>
        <taxon>Erythrotrichiaceae</taxon>
        <taxon>Erythrotrichia</taxon>
    </lineage>
</organism>
<evidence type="ECO:0000256" key="3">
    <source>
        <dbReference type="ARBA" id="ARBA00022448"/>
    </source>
</evidence>
<dbReference type="AlphaFoldDB" id="A0A1C9CEA6"/>
<keyword evidence="6" id="KW-0472">Membrane</keyword>
<keyword evidence="4" id="KW-0375">Hydrogen ion transport</keyword>
<comment type="similarity">
    <text evidence="2">Belongs to the ATPase delta chain family.</text>
</comment>
<dbReference type="PRINTS" id="PR00125">
    <property type="entry name" value="ATPASEDELTA"/>
</dbReference>
<dbReference type="GeneID" id="29073866"/>
<accession>A0A1C9CEA6</accession>
<geneLocation type="plastid" evidence="8"/>
<protein>
    <submittedName>
        <fullName evidence="8">ATP synthase CF1 delta subunit</fullName>
    </submittedName>
</protein>
<gene>
    <name evidence="8" type="primary">atpD</name>
    <name evidence="8" type="ORF">Eryt_026</name>
</gene>
<reference evidence="8" key="2">
    <citation type="submission" date="2017-07" db="EMBL/GenBank/DDBJ databases">
        <authorList>
            <person name="Sun Z.S."/>
            <person name="Albrecht U."/>
            <person name="Echele G."/>
            <person name="Lee C.C."/>
        </authorList>
    </citation>
    <scope>NUCLEOTIDE SEQUENCE</scope>
</reference>
<evidence type="ECO:0000256" key="6">
    <source>
        <dbReference type="ARBA" id="ARBA00023136"/>
    </source>
</evidence>
<dbReference type="GO" id="GO:0016020">
    <property type="term" value="C:membrane"/>
    <property type="evidence" value="ECO:0007669"/>
    <property type="project" value="UniProtKB-SubCell"/>
</dbReference>
<dbReference type="RefSeq" id="YP_009297349.1">
    <property type="nucleotide sequence ID" value="NC_031176.2"/>
</dbReference>
<evidence type="ECO:0000256" key="1">
    <source>
        <dbReference type="ARBA" id="ARBA00004370"/>
    </source>
</evidence>
<dbReference type="PANTHER" id="PTHR11910">
    <property type="entry name" value="ATP SYNTHASE DELTA CHAIN"/>
    <property type="match status" value="1"/>
</dbReference>
<evidence type="ECO:0000256" key="7">
    <source>
        <dbReference type="ARBA" id="ARBA00023310"/>
    </source>
</evidence>
<evidence type="ECO:0000256" key="5">
    <source>
        <dbReference type="ARBA" id="ARBA00023065"/>
    </source>
</evidence>
<reference evidence="8" key="1">
    <citation type="journal article" date="2016" name="BMC Biol.">
        <title>Parallel evolution of highly conserved plastid genome architecture in red seaweeds and seed plants.</title>
        <authorList>
            <person name="Lee J."/>
            <person name="Cho C.H."/>
            <person name="Park S.I."/>
            <person name="Choi J.W."/>
            <person name="Song H.S."/>
            <person name="West J.A."/>
            <person name="Bhattacharya D."/>
            <person name="Yoon H.S."/>
        </authorList>
    </citation>
    <scope>NUCLEOTIDE SEQUENCE</scope>
</reference>
<dbReference type="InterPro" id="IPR026015">
    <property type="entry name" value="ATP_synth_OSCP/delta_N_sf"/>
</dbReference>
<keyword evidence="3" id="KW-0813">Transport</keyword>
<keyword evidence="5" id="KW-0406">Ion transport</keyword>
<evidence type="ECO:0000256" key="4">
    <source>
        <dbReference type="ARBA" id="ARBA00022781"/>
    </source>
</evidence>
<keyword evidence="8" id="KW-0934">Plastid</keyword>
<comment type="subcellular location">
    <subcellularLocation>
        <location evidence="1">Membrane</location>
    </subcellularLocation>
</comment>
<dbReference type="InterPro" id="IPR000711">
    <property type="entry name" value="ATPase_OSCP/dsu"/>
</dbReference>
<evidence type="ECO:0000256" key="2">
    <source>
        <dbReference type="ARBA" id="ARBA00007046"/>
    </source>
</evidence>
<name>A0A1C9CEA6_9RHOD</name>
<dbReference type="SUPFAM" id="SSF47928">
    <property type="entry name" value="N-terminal domain of the delta subunit of the F1F0-ATP synthase"/>
    <property type="match status" value="1"/>
</dbReference>
<keyword evidence="7" id="KW-0066">ATP synthesis</keyword>
<dbReference type="NCBIfam" id="TIGR01145">
    <property type="entry name" value="ATP_synt_delta"/>
    <property type="match status" value="1"/>
</dbReference>
<evidence type="ECO:0000313" key="8">
    <source>
        <dbReference type="EMBL" id="AOM66692.1"/>
    </source>
</evidence>
<dbReference type="HAMAP" id="MF_01416">
    <property type="entry name" value="ATP_synth_delta_bact"/>
    <property type="match status" value="1"/>
</dbReference>